<keyword evidence="12" id="KW-1185">Reference proteome</keyword>
<dbReference type="NCBIfam" id="TIGR04265">
    <property type="entry name" value="bac_cardiolipin"/>
    <property type="match status" value="1"/>
</dbReference>
<evidence type="ECO:0000256" key="5">
    <source>
        <dbReference type="ARBA" id="ARBA00022737"/>
    </source>
</evidence>
<evidence type="ECO:0000256" key="1">
    <source>
        <dbReference type="ARBA" id="ARBA00004236"/>
    </source>
</evidence>
<evidence type="ECO:0000256" key="6">
    <source>
        <dbReference type="ARBA" id="ARBA00022989"/>
    </source>
</evidence>
<dbReference type="PANTHER" id="PTHR21248:SF22">
    <property type="entry name" value="PHOSPHOLIPASE D"/>
    <property type="match status" value="1"/>
</dbReference>
<dbReference type="InterPro" id="IPR025202">
    <property type="entry name" value="PLD-like_dom"/>
</dbReference>
<dbReference type="SMART" id="SM00155">
    <property type="entry name" value="PLDc"/>
    <property type="match status" value="2"/>
</dbReference>
<dbReference type="InterPro" id="IPR001736">
    <property type="entry name" value="PLipase_D/transphosphatidylase"/>
</dbReference>
<dbReference type="PANTHER" id="PTHR21248">
    <property type="entry name" value="CARDIOLIPIN SYNTHASE"/>
    <property type="match status" value="1"/>
</dbReference>
<evidence type="ECO:0000256" key="8">
    <source>
        <dbReference type="NCBIfam" id="TIGR04265"/>
    </source>
</evidence>
<organism evidence="11 12">
    <name type="scientific">Candidatus Pandoraea novymonadis</name>
    <dbReference type="NCBI Taxonomy" id="1808959"/>
    <lineage>
        <taxon>Bacteria</taxon>
        <taxon>Pseudomonadati</taxon>
        <taxon>Pseudomonadota</taxon>
        <taxon>Betaproteobacteria</taxon>
        <taxon>Burkholderiales</taxon>
        <taxon>Burkholderiaceae</taxon>
        <taxon>Pandoraea</taxon>
    </lineage>
</organism>
<feature type="transmembrane region" description="Helical" evidence="9">
    <location>
        <begin position="37"/>
        <end position="57"/>
    </location>
</feature>
<keyword evidence="2" id="KW-1003">Cell membrane</keyword>
<reference evidence="11 12" key="1">
    <citation type="journal article" date="2017" name="Front. Microbiol.">
        <title>Genome of Ca. Pandoraea novymonadis, an Endosymbiotic Bacterium of the Trypanosomatid Novymonas esmeraldas.</title>
        <authorList>
            <person name="Kostygov A.Y."/>
            <person name="Butenko A."/>
            <person name="Nenarokova A."/>
            <person name="Tashyreva D."/>
            <person name="Flegontov P."/>
            <person name="Lukes J."/>
            <person name="Yurchenko V."/>
        </authorList>
    </citation>
    <scope>NUCLEOTIDE SEQUENCE [LARGE SCALE GENOMIC DNA]</scope>
    <source>
        <strain evidence="11 12">E262</strain>
    </source>
</reference>
<sequence>MTFSWIDIGFGIGVLHVIGIMAAIHAVMTVRTSQGSIAWAVSLTTIPYFTLIPYLFLGRSTFLGYVEARRACNQLMRSQFGEIISTGPSPPLAANIHPEFRALTTLTNMPFVAGNHVKLLINGHATFNAIFEAIGRARDYVIIQFFIIRDDKIGHELQQHLLSCAAAGVKVYFLYDRIGSYDLPRRYCEILMAGGVIVREFSAARRGLFINRFQLNFRNHRKIVVIDGIEAFVGGHNVGNEYLGEKFPLAPWRDTHISVTGPAVIGIQHTFAEDWHWSTGTVPLLNQTSLSMDSEMHCQVVPSGPSDQLETSSLFFVSVINAARERVWLTSPYFCPDEAVFTALRLAVLRGVEVRILIPSCADHRMVYEATQSYAHEAVRSGIKIYRYRHGFLHQKVVLIDDTAAAIGSANLDNRSFRLNFELMILTVDKHFAAEVSHMLMNDFSNSEIIERESFLFIAGWRRMLMRIARMFAPIL</sequence>
<dbReference type="Pfam" id="PF13091">
    <property type="entry name" value="PLDc_2"/>
    <property type="match status" value="2"/>
</dbReference>
<evidence type="ECO:0000313" key="12">
    <source>
        <dbReference type="Proteomes" id="UP000242660"/>
    </source>
</evidence>
<dbReference type="EMBL" id="MUHY01000001">
    <property type="protein sequence ID" value="PSB92046.1"/>
    <property type="molecule type" value="Genomic_DNA"/>
</dbReference>
<feature type="domain" description="PLD phosphodiesterase" evidence="10">
    <location>
        <begin position="215"/>
        <end position="242"/>
    </location>
</feature>
<dbReference type="InterPro" id="IPR022924">
    <property type="entry name" value="Cardiolipin_synthase"/>
</dbReference>
<evidence type="ECO:0000256" key="4">
    <source>
        <dbReference type="ARBA" id="ARBA00022692"/>
    </source>
</evidence>
<dbReference type="SUPFAM" id="SSF56024">
    <property type="entry name" value="Phospholipase D/nuclease"/>
    <property type="match status" value="2"/>
</dbReference>
<dbReference type="RefSeq" id="WP_106182124.1">
    <property type="nucleotide sequence ID" value="NZ_MUHY01000001.1"/>
</dbReference>
<proteinExistence type="predicted"/>
<protein>
    <recommendedName>
        <fullName evidence="8">Cardiolipin synthase</fullName>
        <ecNumber evidence="8">2.7.8.-</ecNumber>
    </recommendedName>
</protein>
<dbReference type="Proteomes" id="UP000242660">
    <property type="component" value="Unassembled WGS sequence"/>
</dbReference>
<keyword evidence="7 9" id="KW-0472">Membrane</keyword>
<evidence type="ECO:0000256" key="2">
    <source>
        <dbReference type="ARBA" id="ARBA00022475"/>
    </source>
</evidence>
<evidence type="ECO:0000256" key="7">
    <source>
        <dbReference type="ARBA" id="ARBA00023136"/>
    </source>
</evidence>
<name>A0ABX5FEA5_9BURK</name>
<evidence type="ECO:0000313" key="11">
    <source>
        <dbReference type="EMBL" id="PSB92046.1"/>
    </source>
</evidence>
<dbReference type="EC" id="2.7.8.-" evidence="8"/>
<keyword evidence="4 9" id="KW-0812">Transmembrane</keyword>
<gene>
    <name evidence="11" type="primary">ywiE</name>
    <name evidence="11" type="ORF">BZL35_00272</name>
</gene>
<comment type="caution">
    <text evidence="11">The sequence shown here is derived from an EMBL/GenBank/DDBJ whole genome shotgun (WGS) entry which is preliminary data.</text>
</comment>
<feature type="transmembrane region" description="Helical" evidence="9">
    <location>
        <begin position="6"/>
        <end position="30"/>
    </location>
</feature>
<dbReference type="PROSITE" id="PS50035">
    <property type="entry name" value="PLD"/>
    <property type="match status" value="2"/>
</dbReference>
<evidence type="ECO:0000259" key="10">
    <source>
        <dbReference type="PROSITE" id="PS50035"/>
    </source>
</evidence>
<comment type="subcellular location">
    <subcellularLocation>
        <location evidence="1">Cell membrane</location>
    </subcellularLocation>
</comment>
<keyword evidence="6 9" id="KW-1133">Transmembrane helix</keyword>
<keyword evidence="5" id="KW-0677">Repeat</keyword>
<dbReference type="Gene3D" id="3.30.870.10">
    <property type="entry name" value="Endonuclease Chain A"/>
    <property type="match status" value="2"/>
</dbReference>
<evidence type="ECO:0000256" key="3">
    <source>
        <dbReference type="ARBA" id="ARBA00022679"/>
    </source>
</evidence>
<accession>A0ABX5FEA5</accession>
<keyword evidence="3" id="KW-0808">Transferase</keyword>
<evidence type="ECO:0000256" key="9">
    <source>
        <dbReference type="SAM" id="Phobius"/>
    </source>
</evidence>
<feature type="domain" description="PLD phosphodiesterase" evidence="10">
    <location>
        <begin position="389"/>
        <end position="416"/>
    </location>
</feature>